<evidence type="ECO:0000256" key="5">
    <source>
        <dbReference type="ARBA" id="ARBA00022764"/>
    </source>
</evidence>
<evidence type="ECO:0000256" key="2">
    <source>
        <dbReference type="ARBA" id="ARBA00010509"/>
    </source>
</evidence>
<feature type="chain" id="PRO_5032697086" description="CopC domain-containing protein" evidence="7">
    <location>
        <begin position="25"/>
        <end position="123"/>
    </location>
</feature>
<comment type="caution">
    <text evidence="9">The sequence shown here is derived from an EMBL/GenBank/DDBJ whole genome shotgun (WGS) entry which is preliminary data.</text>
</comment>
<evidence type="ECO:0000256" key="4">
    <source>
        <dbReference type="ARBA" id="ARBA00022729"/>
    </source>
</evidence>
<sequence length="123" mass="12915">MSKLSHVFVIAAILSAGMAGEAFAHAHLKSATPAENAVVTPSFAELDLTFSEGLDIKFSGATITQEDKSAVATDKARLAAGDNKTLMIPVPAPLQAGAYTVDWHVLSIDGHKTKGSYMFTVKP</sequence>
<comment type="subcellular location">
    <subcellularLocation>
        <location evidence="1">Periplasm</location>
    </subcellularLocation>
</comment>
<dbReference type="InterPro" id="IPR032694">
    <property type="entry name" value="CopC/D"/>
</dbReference>
<dbReference type="NCBIfam" id="NF033814">
    <property type="entry name" value="copper_CopC"/>
    <property type="match status" value="1"/>
</dbReference>
<feature type="domain" description="CopC" evidence="8">
    <location>
        <begin position="25"/>
        <end position="121"/>
    </location>
</feature>
<organism evidence="9 10">
    <name type="scientific">Phyllobacterium myrsinacearum</name>
    <dbReference type="NCBI Taxonomy" id="28101"/>
    <lineage>
        <taxon>Bacteria</taxon>
        <taxon>Pseudomonadati</taxon>
        <taxon>Pseudomonadota</taxon>
        <taxon>Alphaproteobacteria</taxon>
        <taxon>Hyphomicrobiales</taxon>
        <taxon>Phyllobacteriaceae</taxon>
        <taxon>Phyllobacterium</taxon>
    </lineage>
</organism>
<dbReference type="PANTHER" id="PTHR34820">
    <property type="entry name" value="INNER MEMBRANE PROTEIN YEBZ"/>
    <property type="match status" value="1"/>
</dbReference>
<reference evidence="9 10" key="1">
    <citation type="submission" date="2020-07" db="EMBL/GenBank/DDBJ databases">
        <title>Genomic Encyclopedia of Type Strains, Phase IV (KMG-V): Genome sequencing to study the core and pangenomes of soil and plant-associated prokaryotes.</title>
        <authorList>
            <person name="Whitman W."/>
        </authorList>
    </citation>
    <scope>NUCLEOTIDE SEQUENCE [LARGE SCALE GENOMIC DNA]</scope>
    <source>
        <strain evidence="9 10">AN3</strain>
    </source>
</reference>
<name>A0A839EK82_9HYPH</name>
<keyword evidence="4 7" id="KW-0732">Signal</keyword>
<dbReference type="GO" id="GO:0046688">
    <property type="term" value="P:response to copper ion"/>
    <property type="evidence" value="ECO:0007669"/>
    <property type="project" value="InterPro"/>
</dbReference>
<dbReference type="GO" id="GO:0006825">
    <property type="term" value="P:copper ion transport"/>
    <property type="evidence" value="ECO:0007669"/>
    <property type="project" value="InterPro"/>
</dbReference>
<protein>
    <recommendedName>
        <fullName evidence="8">CopC domain-containing protein</fullName>
    </recommendedName>
</protein>
<dbReference type="GO" id="GO:0005507">
    <property type="term" value="F:copper ion binding"/>
    <property type="evidence" value="ECO:0007669"/>
    <property type="project" value="InterPro"/>
</dbReference>
<dbReference type="InterPro" id="IPR047685">
    <property type="entry name" value="CopC-like"/>
</dbReference>
<accession>A0A839EK82</accession>
<dbReference type="GO" id="GO:0042597">
    <property type="term" value="C:periplasmic space"/>
    <property type="evidence" value="ECO:0007669"/>
    <property type="project" value="UniProtKB-SubCell"/>
</dbReference>
<dbReference type="RefSeq" id="WP_182551070.1">
    <property type="nucleotide sequence ID" value="NZ_JACGXN010000007.1"/>
</dbReference>
<keyword evidence="10" id="KW-1185">Reference proteome</keyword>
<evidence type="ECO:0000256" key="3">
    <source>
        <dbReference type="ARBA" id="ARBA00022723"/>
    </source>
</evidence>
<gene>
    <name evidence="9" type="ORF">FHW16_004151</name>
</gene>
<dbReference type="GO" id="GO:0005886">
    <property type="term" value="C:plasma membrane"/>
    <property type="evidence" value="ECO:0007669"/>
    <property type="project" value="TreeGrafter"/>
</dbReference>
<evidence type="ECO:0000313" key="9">
    <source>
        <dbReference type="EMBL" id="MBA8880431.1"/>
    </source>
</evidence>
<dbReference type="PANTHER" id="PTHR34820:SF4">
    <property type="entry name" value="INNER MEMBRANE PROTEIN YEBZ"/>
    <property type="match status" value="1"/>
</dbReference>
<evidence type="ECO:0000313" key="10">
    <source>
        <dbReference type="Proteomes" id="UP000549052"/>
    </source>
</evidence>
<feature type="signal peptide" evidence="7">
    <location>
        <begin position="1"/>
        <end position="24"/>
    </location>
</feature>
<evidence type="ECO:0000256" key="1">
    <source>
        <dbReference type="ARBA" id="ARBA00004418"/>
    </source>
</evidence>
<dbReference type="SUPFAM" id="SSF81296">
    <property type="entry name" value="E set domains"/>
    <property type="match status" value="1"/>
</dbReference>
<comment type="similarity">
    <text evidence="2">Belongs to the CopC family.</text>
</comment>
<dbReference type="Proteomes" id="UP000549052">
    <property type="component" value="Unassembled WGS sequence"/>
</dbReference>
<dbReference type="Gene3D" id="2.60.40.1220">
    <property type="match status" value="1"/>
</dbReference>
<dbReference type="InterPro" id="IPR014756">
    <property type="entry name" value="Ig_E-set"/>
</dbReference>
<dbReference type="InterPro" id="IPR014755">
    <property type="entry name" value="Cu-Rt/internalin_Ig-like"/>
</dbReference>
<dbReference type="InterPro" id="IPR007348">
    <property type="entry name" value="CopC_dom"/>
</dbReference>
<evidence type="ECO:0000259" key="8">
    <source>
        <dbReference type="Pfam" id="PF04234"/>
    </source>
</evidence>
<dbReference type="EMBL" id="JACGXN010000007">
    <property type="protein sequence ID" value="MBA8880431.1"/>
    <property type="molecule type" value="Genomic_DNA"/>
</dbReference>
<proteinExistence type="inferred from homology"/>
<dbReference type="AlphaFoldDB" id="A0A839EK82"/>
<keyword evidence="5" id="KW-0574">Periplasm</keyword>
<keyword evidence="6" id="KW-0186">Copper</keyword>
<keyword evidence="3" id="KW-0479">Metal-binding</keyword>
<evidence type="ECO:0000256" key="7">
    <source>
        <dbReference type="SAM" id="SignalP"/>
    </source>
</evidence>
<evidence type="ECO:0000256" key="6">
    <source>
        <dbReference type="ARBA" id="ARBA00023008"/>
    </source>
</evidence>
<dbReference type="Pfam" id="PF04234">
    <property type="entry name" value="CopC"/>
    <property type="match status" value="1"/>
</dbReference>